<reference evidence="1 2" key="1">
    <citation type="journal article" date="2008" name="J. Bacteriol.">
        <title>Complete genome sequence of uropathogenic Proteus mirabilis, a master of both adherence and motility.</title>
        <authorList>
            <person name="Pearson M.M."/>
            <person name="Sebaihia M."/>
            <person name="Churcher C."/>
            <person name="Quail M.A."/>
            <person name="Seshasayee A.S."/>
            <person name="Luscombe N.M."/>
            <person name="Abdellah Z."/>
            <person name="Arrosmith C."/>
            <person name="Atkin B."/>
            <person name="Chillingworth T."/>
            <person name="Hauser H."/>
            <person name="Jagels K."/>
            <person name="Moule S."/>
            <person name="Mungall K."/>
            <person name="Norbertczak H."/>
            <person name="Rabbinowitsch E."/>
            <person name="Walker D."/>
            <person name="Whithead S."/>
            <person name="Thomson N.R."/>
            <person name="Rather P.N."/>
            <person name="Parkhill J."/>
            <person name="Mobley H.L."/>
        </authorList>
    </citation>
    <scope>NUCLEOTIDE SEQUENCE [LARGE SCALE GENOMIC DNA]</scope>
    <source>
        <strain evidence="1 2">HI4320</strain>
    </source>
</reference>
<dbReference type="KEGG" id="pmr:PMI0961"/>
<keyword evidence="2" id="KW-1185">Reference proteome</keyword>
<name>B4ETI2_PROMH</name>
<dbReference type="EMBL" id="AM942759">
    <property type="protein sequence ID" value="CAR42126.1"/>
    <property type="molecule type" value="Genomic_DNA"/>
</dbReference>
<dbReference type="Proteomes" id="UP000008319">
    <property type="component" value="Chromosome"/>
</dbReference>
<gene>
    <name evidence="1" type="ordered locus">PMI0961</name>
</gene>
<dbReference type="EnsemblBacteria" id="CAR42126">
    <property type="protein sequence ID" value="CAR42126"/>
    <property type="gene ID" value="PMI0961"/>
</dbReference>
<dbReference type="Gene3D" id="1.10.10.10">
    <property type="entry name" value="Winged helix-like DNA-binding domain superfamily/Winged helix DNA-binding domain"/>
    <property type="match status" value="1"/>
</dbReference>
<dbReference type="GeneID" id="6802859"/>
<protein>
    <submittedName>
        <fullName evidence="1">Phage protein</fullName>
    </submittedName>
</protein>
<dbReference type="HOGENOM" id="CLU_2790640_0_0_6"/>
<accession>B4ETI2</accession>
<dbReference type="InterPro" id="IPR036388">
    <property type="entry name" value="WH-like_DNA-bd_sf"/>
</dbReference>
<dbReference type="AlphaFoldDB" id="B4ETI2"/>
<sequence length="68" mass="7996">MIKQNDMTIQAYNILEMISQYTGNNIIEIVTKTQLSYESCEFLLTQLEMAGFILKHGEFYKRTTKRVN</sequence>
<evidence type="ECO:0000313" key="2">
    <source>
        <dbReference type="Proteomes" id="UP000008319"/>
    </source>
</evidence>
<proteinExistence type="predicted"/>
<evidence type="ECO:0000313" key="1">
    <source>
        <dbReference type="EMBL" id="CAR42126.1"/>
    </source>
</evidence>
<dbReference type="RefSeq" id="WP_004247851.1">
    <property type="nucleotide sequence ID" value="NC_010554.1"/>
</dbReference>
<organism evidence="1 2">
    <name type="scientific">Proteus mirabilis (strain HI4320)</name>
    <dbReference type="NCBI Taxonomy" id="529507"/>
    <lineage>
        <taxon>Bacteria</taxon>
        <taxon>Pseudomonadati</taxon>
        <taxon>Pseudomonadota</taxon>
        <taxon>Gammaproteobacteria</taxon>
        <taxon>Enterobacterales</taxon>
        <taxon>Morganellaceae</taxon>
        <taxon>Proteus</taxon>
    </lineage>
</organism>